<keyword evidence="4" id="KW-1185">Reference proteome</keyword>
<organism evidence="3 4">
    <name type="scientific">Vulgatibacter incomptus</name>
    <dbReference type="NCBI Taxonomy" id="1391653"/>
    <lineage>
        <taxon>Bacteria</taxon>
        <taxon>Pseudomonadati</taxon>
        <taxon>Myxococcota</taxon>
        <taxon>Myxococcia</taxon>
        <taxon>Myxococcales</taxon>
        <taxon>Cystobacterineae</taxon>
        <taxon>Vulgatibacteraceae</taxon>
        <taxon>Vulgatibacter</taxon>
    </lineage>
</organism>
<evidence type="ECO:0000256" key="2">
    <source>
        <dbReference type="SAM" id="SignalP"/>
    </source>
</evidence>
<evidence type="ECO:0000313" key="3">
    <source>
        <dbReference type="EMBL" id="AKU92659.1"/>
    </source>
</evidence>
<dbReference type="PROSITE" id="PS51257">
    <property type="entry name" value="PROKAR_LIPOPROTEIN"/>
    <property type="match status" value="1"/>
</dbReference>
<protein>
    <recommendedName>
        <fullName evidence="5">SCP domain-containing protein</fullName>
    </recommendedName>
</protein>
<evidence type="ECO:0000313" key="4">
    <source>
        <dbReference type="Proteomes" id="UP000055590"/>
    </source>
</evidence>
<dbReference type="CDD" id="cd05379">
    <property type="entry name" value="CAP_bacterial"/>
    <property type="match status" value="1"/>
</dbReference>
<keyword evidence="2" id="KW-0732">Signal</keyword>
<dbReference type="EMBL" id="CP012332">
    <property type="protein sequence ID" value="AKU92659.1"/>
    <property type="molecule type" value="Genomic_DNA"/>
</dbReference>
<feature type="chain" id="PRO_5005466064" description="SCP domain-containing protein" evidence="2">
    <location>
        <begin position="21"/>
        <end position="331"/>
    </location>
</feature>
<dbReference type="AlphaFoldDB" id="A0A0K1PHS1"/>
<feature type="signal peptide" evidence="2">
    <location>
        <begin position="1"/>
        <end position="20"/>
    </location>
</feature>
<sequence>MRTLSVLPILVALLAAGCGASNSDPDKQEGAGSSAGSAGSAGSDGTGGTGGMGGDGGSGGEGPTAAETVCRLWNEGHVENEKVPWIAGDDICDHGTLSEVAIEDTLRRINMFRALSELPPVTENRDQREQEQACAVLMNANNALDHEPPPDWACWSEQGAVGAGSSNLSLGYPTPGDAIDGQMADVSVPDSVGHRRWLLGYVLGKVGIGSAGRATCVSVFDDMGRTDRSWTAYPPAGPAPIAMVTKLRPVAWSFHPKDGIKGAEVSMQRLPGGEEVAIESWIPKSGIKIPDAIIWQPPPVQAGESYRISITRPSKETVTYDVELVDCAPGT</sequence>
<dbReference type="Proteomes" id="UP000055590">
    <property type="component" value="Chromosome"/>
</dbReference>
<dbReference type="PATRIC" id="fig|1391653.3.peg.3177"/>
<dbReference type="OrthoDB" id="480426at2"/>
<feature type="compositionally biased region" description="Low complexity" evidence="1">
    <location>
        <begin position="30"/>
        <end position="41"/>
    </location>
</feature>
<evidence type="ECO:0008006" key="5">
    <source>
        <dbReference type="Google" id="ProtNLM"/>
    </source>
</evidence>
<dbReference type="RefSeq" id="WP_050726798.1">
    <property type="nucleotide sequence ID" value="NZ_CP012332.1"/>
</dbReference>
<evidence type="ECO:0000256" key="1">
    <source>
        <dbReference type="SAM" id="MobiDB-lite"/>
    </source>
</evidence>
<accession>A0A0K1PHS1</accession>
<feature type="region of interest" description="Disordered" evidence="1">
    <location>
        <begin position="21"/>
        <end position="65"/>
    </location>
</feature>
<name>A0A0K1PHS1_9BACT</name>
<gene>
    <name evidence="3" type="ORF">AKJ08_3046</name>
</gene>
<proteinExistence type="predicted"/>
<dbReference type="KEGG" id="vin:AKJ08_3046"/>
<reference evidence="3 4" key="1">
    <citation type="submission" date="2015-08" db="EMBL/GenBank/DDBJ databases">
        <authorList>
            <person name="Babu N.S."/>
            <person name="Beckwith C.J."/>
            <person name="Beseler K.G."/>
            <person name="Brison A."/>
            <person name="Carone J.V."/>
            <person name="Caskin T.P."/>
            <person name="Diamond M."/>
            <person name="Durham M.E."/>
            <person name="Foxe J.M."/>
            <person name="Go M."/>
            <person name="Henderson B.A."/>
            <person name="Jones I.B."/>
            <person name="McGettigan J.A."/>
            <person name="Micheletti S.J."/>
            <person name="Nasrallah M.E."/>
            <person name="Ortiz D."/>
            <person name="Piller C.R."/>
            <person name="Privatt S.R."/>
            <person name="Schneider S.L."/>
            <person name="Sharp S."/>
            <person name="Smith T.C."/>
            <person name="Stanton J.D."/>
            <person name="Ullery H.E."/>
            <person name="Wilson R.J."/>
            <person name="Serrano M.G."/>
            <person name="Buck G."/>
            <person name="Lee V."/>
            <person name="Wang Y."/>
            <person name="Carvalho R."/>
            <person name="Voegtly L."/>
            <person name="Shi R."/>
            <person name="Duckworth R."/>
            <person name="Johnson A."/>
            <person name="Loviza R."/>
            <person name="Walstead R."/>
            <person name="Shah Z."/>
            <person name="Kiflezghi M."/>
            <person name="Wade K."/>
            <person name="Ball S.L."/>
            <person name="Bradley K.W."/>
            <person name="Asai D.J."/>
            <person name="Bowman C.A."/>
            <person name="Russell D.A."/>
            <person name="Pope W.H."/>
            <person name="Jacobs-Sera D."/>
            <person name="Hendrix R.W."/>
            <person name="Hatfull G.F."/>
        </authorList>
    </citation>
    <scope>NUCLEOTIDE SEQUENCE [LARGE SCALE GENOMIC DNA]</scope>
    <source>
        <strain evidence="3 4">DSM 27710</strain>
    </source>
</reference>
<dbReference type="SUPFAM" id="SSF55797">
    <property type="entry name" value="PR-1-like"/>
    <property type="match status" value="1"/>
</dbReference>
<feature type="compositionally biased region" description="Gly residues" evidence="1">
    <location>
        <begin position="42"/>
        <end position="62"/>
    </location>
</feature>
<dbReference type="Gene3D" id="3.40.33.10">
    <property type="entry name" value="CAP"/>
    <property type="match status" value="1"/>
</dbReference>
<dbReference type="STRING" id="1391653.AKJ08_3046"/>
<dbReference type="InterPro" id="IPR035940">
    <property type="entry name" value="CAP_sf"/>
</dbReference>